<evidence type="ECO:0000313" key="6">
    <source>
        <dbReference type="Proteomes" id="UP000249134"/>
    </source>
</evidence>
<dbReference type="STRING" id="1348624.GCA_001591545_03759"/>
<keyword evidence="3" id="KW-1133">Transmembrane helix</keyword>
<feature type="transmembrane region" description="Helical" evidence="3">
    <location>
        <begin position="90"/>
        <end position="109"/>
    </location>
</feature>
<dbReference type="InterPro" id="IPR041916">
    <property type="entry name" value="Anti_sigma_zinc_sf"/>
</dbReference>
<keyword evidence="6" id="KW-1185">Reference proteome</keyword>
<evidence type="ECO:0000259" key="4">
    <source>
        <dbReference type="Pfam" id="PF13490"/>
    </source>
</evidence>
<evidence type="ECO:0000256" key="3">
    <source>
        <dbReference type="SAM" id="Phobius"/>
    </source>
</evidence>
<evidence type="ECO:0000256" key="2">
    <source>
        <dbReference type="ARBA" id="ARBA00024438"/>
    </source>
</evidence>
<dbReference type="RefSeq" id="WP_082788821.1">
    <property type="nucleotide sequence ID" value="NZ_CBCSGM010000002.1"/>
</dbReference>
<dbReference type="EMBL" id="LS483476">
    <property type="protein sequence ID" value="SQI51429.1"/>
    <property type="molecule type" value="Genomic_DNA"/>
</dbReference>
<organism evidence="5 6">
    <name type="scientific">Lederbergia lenta</name>
    <name type="common">Bacillus lentus</name>
    <dbReference type="NCBI Taxonomy" id="1467"/>
    <lineage>
        <taxon>Bacteria</taxon>
        <taxon>Bacillati</taxon>
        <taxon>Bacillota</taxon>
        <taxon>Bacilli</taxon>
        <taxon>Bacillales</taxon>
        <taxon>Bacillaceae</taxon>
        <taxon>Lederbergia</taxon>
    </lineage>
</organism>
<sequence>MKACPEEIVLYMQEYLDGDLSREDEQVLKEHLQNCSSCQTHFHELKKTITYIKSTSHIQVSDGFTANVMARLPKEKNSVGVKRWFRHHPFLAAASLFLILMAGSVFGIWNDDQKFSVTKQENLVVENSTVIVPKGEVIDGNITVKNGNLRVEGIVNGNVTIINGEQYMASAGNVTGDIEEIDEMFEWIWYKMKIGVKKVTNLFEEE</sequence>
<keyword evidence="3" id="KW-0812">Transmembrane</keyword>
<protein>
    <recommendedName>
        <fullName evidence="2">Anti-sigma-W factor RsiW</fullName>
    </recommendedName>
</protein>
<gene>
    <name evidence="5" type="primary">rsiW</name>
    <name evidence="5" type="ORF">NCTC4824_00254</name>
</gene>
<evidence type="ECO:0000256" key="1">
    <source>
        <dbReference type="ARBA" id="ARBA00024353"/>
    </source>
</evidence>
<accession>A0A2X4VMM9</accession>
<dbReference type="InterPro" id="IPR027383">
    <property type="entry name" value="Znf_put"/>
</dbReference>
<dbReference type="KEGG" id="blen:NCTC4824_00254"/>
<proteinExistence type="inferred from homology"/>
<keyword evidence="3" id="KW-0472">Membrane</keyword>
<feature type="domain" description="Putative zinc-finger" evidence="4">
    <location>
        <begin position="6"/>
        <end position="39"/>
    </location>
</feature>
<dbReference type="Proteomes" id="UP000249134">
    <property type="component" value="Chromosome 1"/>
</dbReference>
<comment type="similarity">
    <text evidence="1">Belongs to the zinc-associated anti-sigma factor (ZAS) superfamily. Anti-sigma-W factor family.</text>
</comment>
<dbReference type="Gene3D" id="1.10.10.1320">
    <property type="entry name" value="Anti-sigma factor, zinc-finger domain"/>
    <property type="match status" value="1"/>
</dbReference>
<reference evidence="5 6" key="1">
    <citation type="submission" date="2018-06" db="EMBL/GenBank/DDBJ databases">
        <authorList>
            <consortium name="Pathogen Informatics"/>
            <person name="Doyle S."/>
        </authorList>
    </citation>
    <scope>NUCLEOTIDE SEQUENCE [LARGE SCALE GENOMIC DNA]</scope>
    <source>
        <strain evidence="5 6">NCTC4824</strain>
    </source>
</reference>
<dbReference type="Pfam" id="PF13490">
    <property type="entry name" value="zf-HC2"/>
    <property type="match status" value="1"/>
</dbReference>
<dbReference type="AlphaFoldDB" id="A0A2X4VMM9"/>
<name>A0A2X4VMM9_LEDLE</name>
<evidence type="ECO:0000313" key="5">
    <source>
        <dbReference type="EMBL" id="SQI51429.1"/>
    </source>
</evidence>